<dbReference type="GO" id="GO:0006353">
    <property type="term" value="P:DNA-templated transcription termination"/>
    <property type="evidence" value="ECO:0007669"/>
    <property type="project" value="InterPro"/>
</dbReference>
<proteinExistence type="predicted"/>
<evidence type="ECO:0000259" key="2">
    <source>
        <dbReference type="Pfam" id="PF07498"/>
    </source>
</evidence>
<dbReference type="EMBL" id="CP002666">
    <property type="protein sequence ID" value="AEE45720.1"/>
    <property type="molecule type" value="Genomic_DNA"/>
</dbReference>
<dbReference type="SUPFAM" id="SSF68912">
    <property type="entry name" value="Rho N-terminal domain-like"/>
    <property type="match status" value="1"/>
</dbReference>
<dbReference type="Pfam" id="PF07498">
    <property type="entry name" value="Rho_N"/>
    <property type="match status" value="1"/>
</dbReference>
<organism evidence="3 4">
    <name type="scientific">Cellulomonas fimi (strain ATCC 484 / DSM 20113 / JCM 1341 / CCUG 24087 / LMG 16345 / NBRC 15513 / NCIMB 8980 / NCTC 7547 / NRS-133)</name>
    <dbReference type="NCBI Taxonomy" id="590998"/>
    <lineage>
        <taxon>Bacteria</taxon>
        <taxon>Bacillati</taxon>
        <taxon>Actinomycetota</taxon>
        <taxon>Actinomycetes</taxon>
        <taxon>Micrococcales</taxon>
        <taxon>Cellulomonadaceae</taxon>
        <taxon>Cellulomonas</taxon>
    </lineage>
</organism>
<accession>F4H786</accession>
<evidence type="ECO:0000313" key="4">
    <source>
        <dbReference type="Proteomes" id="UP000008460"/>
    </source>
</evidence>
<dbReference type="InterPro" id="IPR011112">
    <property type="entry name" value="Rho-like_N"/>
</dbReference>
<dbReference type="Pfam" id="PF23855">
    <property type="entry name" value="DUF7218"/>
    <property type="match status" value="1"/>
</dbReference>
<evidence type="ECO:0000256" key="1">
    <source>
        <dbReference type="SAM" id="MobiDB-lite"/>
    </source>
</evidence>
<dbReference type="Proteomes" id="UP000008460">
    <property type="component" value="Chromosome"/>
</dbReference>
<feature type="compositionally biased region" description="Basic and acidic residues" evidence="1">
    <location>
        <begin position="1"/>
        <end position="32"/>
    </location>
</feature>
<dbReference type="AlphaFoldDB" id="F4H786"/>
<sequence length="91" mass="9830">MPGRMRDPGPSVKDARLYERLRDEGSSKEKAARIANASAGSSRASVGRAGGRSGDYEDWTVADLRTKAAEVGIQGRSSMRKSELVAALRRH</sequence>
<gene>
    <name evidence="3" type="ordered locus">Celf_1586</name>
</gene>
<feature type="domain" description="Rho termination factor-like N-terminal" evidence="2">
    <location>
        <begin position="56"/>
        <end position="88"/>
    </location>
</feature>
<feature type="compositionally biased region" description="Low complexity" evidence="1">
    <location>
        <begin position="33"/>
        <end position="47"/>
    </location>
</feature>
<dbReference type="InterPro" id="IPR036269">
    <property type="entry name" value="Rho_N_sf"/>
</dbReference>
<keyword evidence="4" id="KW-1185">Reference proteome</keyword>
<name>F4H786_CELFA</name>
<dbReference type="RefSeq" id="WP_013770746.1">
    <property type="nucleotide sequence ID" value="NC_015514.1"/>
</dbReference>
<dbReference type="InterPro" id="IPR055642">
    <property type="entry name" value="DUF7218"/>
</dbReference>
<dbReference type="eggNOG" id="ENOG5032ZGI">
    <property type="taxonomic scope" value="Bacteria"/>
</dbReference>
<protein>
    <recommendedName>
        <fullName evidence="2">Rho termination factor-like N-terminal domain-containing protein</fullName>
    </recommendedName>
</protein>
<dbReference type="HOGENOM" id="CLU_167356_0_0_11"/>
<dbReference type="KEGG" id="cfi:Celf_1586"/>
<feature type="region of interest" description="Disordered" evidence="1">
    <location>
        <begin position="1"/>
        <end position="56"/>
    </location>
</feature>
<evidence type="ECO:0000313" key="3">
    <source>
        <dbReference type="EMBL" id="AEE45720.1"/>
    </source>
</evidence>
<reference evidence="3 4" key="1">
    <citation type="submission" date="2011-04" db="EMBL/GenBank/DDBJ databases">
        <title>Complete sequence of Cellulomonas fimi ATCC 484.</title>
        <authorList>
            <consortium name="US DOE Joint Genome Institute"/>
            <person name="Lucas S."/>
            <person name="Han J."/>
            <person name="Lapidus A."/>
            <person name="Cheng J.-F."/>
            <person name="Goodwin L."/>
            <person name="Pitluck S."/>
            <person name="Peters L."/>
            <person name="Chertkov O."/>
            <person name="Detter J.C."/>
            <person name="Han C."/>
            <person name="Tapia R."/>
            <person name="Land M."/>
            <person name="Hauser L."/>
            <person name="Kyrpides N."/>
            <person name="Ivanova N."/>
            <person name="Ovchinnikova G."/>
            <person name="Pagani I."/>
            <person name="Mead D."/>
            <person name="Brumm P."/>
            <person name="Woyke T."/>
        </authorList>
    </citation>
    <scope>NUCLEOTIDE SEQUENCE [LARGE SCALE GENOMIC DNA]</scope>
    <source>
        <strain evidence="4">ATCC 484 / DSM 20113 / JCM 1341 / NBRC 15513 / NCIMB 8980 / NCTC 7547</strain>
    </source>
</reference>